<feature type="region of interest" description="Disordered" evidence="1">
    <location>
        <begin position="38"/>
        <end position="74"/>
    </location>
</feature>
<reference evidence="3" key="1">
    <citation type="submission" date="2022-11" db="UniProtKB">
        <authorList>
            <consortium name="WormBaseParasite"/>
        </authorList>
    </citation>
    <scope>IDENTIFICATION</scope>
</reference>
<organism evidence="2 3">
    <name type="scientific">Romanomermis culicivorax</name>
    <name type="common">Nematode worm</name>
    <dbReference type="NCBI Taxonomy" id="13658"/>
    <lineage>
        <taxon>Eukaryota</taxon>
        <taxon>Metazoa</taxon>
        <taxon>Ecdysozoa</taxon>
        <taxon>Nematoda</taxon>
        <taxon>Enoplea</taxon>
        <taxon>Dorylaimia</taxon>
        <taxon>Mermithida</taxon>
        <taxon>Mermithoidea</taxon>
        <taxon>Mermithidae</taxon>
        <taxon>Romanomermis</taxon>
    </lineage>
</organism>
<dbReference type="Proteomes" id="UP000887565">
    <property type="component" value="Unplaced"/>
</dbReference>
<keyword evidence="2" id="KW-1185">Reference proteome</keyword>
<accession>A0A915I9B4</accession>
<name>A0A915I9B4_ROMCU</name>
<evidence type="ECO:0000313" key="2">
    <source>
        <dbReference type="Proteomes" id="UP000887565"/>
    </source>
</evidence>
<proteinExistence type="predicted"/>
<sequence length="107" mass="12079">MGCCASCCRKKDANATESQTLFGKTTSVKKAKKVAKKCKKTTGDAEEVEEEETGEEETEQEDQNEGAEEAEEEETILSFYDSDLNRYVWDDENKTVSLFLSLFLNLM</sequence>
<feature type="compositionally biased region" description="Acidic residues" evidence="1">
    <location>
        <begin position="44"/>
        <end position="74"/>
    </location>
</feature>
<evidence type="ECO:0000313" key="3">
    <source>
        <dbReference type="WBParaSite" id="nRc.2.0.1.t10358-RA"/>
    </source>
</evidence>
<dbReference type="WBParaSite" id="nRc.2.0.1.t10358-RA">
    <property type="protein sequence ID" value="nRc.2.0.1.t10358-RA"/>
    <property type="gene ID" value="nRc.2.0.1.g10358"/>
</dbReference>
<protein>
    <submittedName>
        <fullName evidence="3">Uncharacterized protein</fullName>
    </submittedName>
</protein>
<dbReference type="AlphaFoldDB" id="A0A915I9B4"/>
<evidence type="ECO:0000256" key="1">
    <source>
        <dbReference type="SAM" id="MobiDB-lite"/>
    </source>
</evidence>